<evidence type="ECO:0000313" key="1">
    <source>
        <dbReference type="EMBL" id="WOB05900.1"/>
    </source>
</evidence>
<gene>
    <name evidence="1" type="ORF">RXV79_13315</name>
</gene>
<dbReference type="RefSeq" id="WP_316697988.1">
    <property type="nucleotide sequence ID" value="NZ_CP136336.1"/>
</dbReference>
<keyword evidence="2" id="KW-1185">Reference proteome</keyword>
<protein>
    <recommendedName>
        <fullName evidence="3">Pyocin activator protein PrtN</fullName>
    </recommendedName>
</protein>
<proteinExistence type="predicted"/>
<evidence type="ECO:0000313" key="2">
    <source>
        <dbReference type="Proteomes" id="UP001303946"/>
    </source>
</evidence>
<sequence>MSTDSGCVSLVEELLLKQYGPFLDSAAICKVLYYPTRGALAAAKARGQLPFTPIKLGGRPGIFALTSEIAEIAERLASESRSQAKESGVTSTM</sequence>
<name>A0ABZ0CLR1_9BURK</name>
<reference evidence="1 2" key="1">
    <citation type="submission" date="2023-10" db="EMBL/GenBank/DDBJ databases">
        <title>Bacteria for the degradation of biodegradable plastic PBAT(Polybutylene adipate terephthalate).</title>
        <authorList>
            <person name="Weon H.-Y."/>
            <person name="Yeon J."/>
        </authorList>
    </citation>
    <scope>NUCLEOTIDE SEQUENCE [LARGE SCALE GENOMIC DNA]</scope>
    <source>
        <strain evidence="1 2">SBD 7-3</strain>
    </source>
</reference>
<dbReference type="EMBL" id="CP136336">
    <property type="protein sequence ID" value="WOB05900.1"/>
    <property type="molecule type" value="Genomic_DNA"/>
</dbReference>
<accession>A0ABZ0CLR1</accession>
<evidence type="ECO:0008006" key="3">
    <source>
        <dbReference type="Google" id="ProtNLM"/>
    </source>
</evidence>
<organism evidence="1 2">
    <name type="scientific">Piscinibacter gummiphilus</name>
    <dbReference type="NCBI Taxonomy" id="946333"/>
    <lineage>
        <taxon>Bacteria</taxon>
        <taxon>Pseudomonadati</taxon>
        <taxon>Pseudomonadota</taxon>
        <taxon>Betaproteobacteria</taxon>
        <taxon>Burkholderiales</taxon>
        <taxon>Sphaerotilaceae</taxon>
        <taxon>Piscinibacter</taxon>
    </lineage>
</organism>
<dbReference type="Proteomes" id="UP001303946">
    <property type="component" value="Chromosome"/>
</dbReference>